<keyword evidence="2" id="KW-1185">Reference proteome</keyword>
<evidence type="ECO:0000313" key="1">
    <source>
        <dbReference type="EMBL" id="CAF9932446.1"/>
    </source>
</evidence>
<gene>
    <name evidence="1" type="ORF">GOMPHAMPRED_006578</name>
</gene>
<name>A0A8H3FXD2_9LECA</name>
<reference evidence="1" key="1">
    <citation type="submission" date="2021-03" db="EMBL/GenBank/DDBJ databases">
        <authorList>
            <person name="Tagirdzhanova G."/>
        </authorList>
    </citation>
    <scope>NUCLEOTIDE SEQUENCE</scope>
</reference>
<proteinExistence type="predicted"/>
<accession>A0A8H3FXD2</accession>
<dbReference type="EMBL" id="CAJPDQ010000044">
    <property type="protein sequence ID" value="CAF9932446.1"/>
    <property type="molecule type" value="Genomic_DNA"/>
</dbReference>
<organism evidence="1 2">
    <name type="scientific">Gomphillus americanus</name>
    <dbReference type="NCBI Taxonomy" id="1940652"/>
    <lineage>
        <taxon>Eukaryota</taxon>
        <taxon>Fungi</taxon>
        <taxon>Dikarya</taxon>
        <taxon>Ascomycota</taxon>
        <taxon>Pezizomycotina</taxon>
        <taxon>Lecanoromycetes</taxon>
        <taxon>OSLEUM clade</taxon>
        <taxon>Ostropomycetidae</taxon>
        <taxon>Ostropales</taxon>
        <taxon>Graphidaceae</taxon>
        <taxon>Gomphilloideae</taxon>
        <taxon>Gomphillus</taxon>
    </lineage>
</organism>
<protein>
    <submittedName>
        <fullName evidence="1">Uncharacterized protein</fullName>
    </submittedName>
</protein>
<dbReference type="AlphaFoldDB" id="A0A8H3FXD2"/>
<comment type="caution">
    <text evidence="1">The sequence shown here is derived from an EMBL/GenBank/DDBJ whole genome shotgun (WGS) entry which is preliminary data.</text>
</comment>
<dbReference type="Proteomes" id="UP000664169">
    <property type="component" value="Unassembled WGS sequence"/>
</dbReference>
<evidence type="ECO:0000313" key="2">
    <source>
        <dbReference type="Proteomes" id="UP000664169"/>
    </source>
</evidence>
<sequence length="107" mass="12202">MSFLQTVKTLHCRIPKGGMRVTGYGSFLDELLDPDPAQACPLLYEVFPQELDKQSTMVFLNQRVQPEFYLAQECIIEIDLNGRTLARCTVRTLADQRAAELSYEDTK</sequence>